<dbReference type="KEGG" id="bmx:BMS_2816"/>
<dbReference type="InterPro" id="IPR046170">
    <property type="entry name" value="DUF6172"/>
</dbReference>
<dbReference type="PATRIC" id="fig|862908.3.peg.2693"/>
<dbReference type="Proteomes" id="UP000008963">
    <property type="component" value="Chromosome"/>
</dbReference>
<keyword evidence="2" id="KW-1185">Reference proteome</keyword>
<name>E1WY37_HALMS</name>
<dbReference type="Pfam" id="PF19669">
    <property type="entry name" value="DUF6172"/>
    <property type="match status" value="1"/>
</dbReference>
<accession>E1WY37</accession>
<dbReference type="AlphaFoldDB" id="E1WY37"/>
<reference evidence="2" key="1">
    <citation type="journal article" date="2013" name="ISME J.">
        <title>A small predatory core genome in the divergent marine Bacteriovorax marinus SJ and the terrestrial Bdellovibrio bacteriovorus.</title>
        <authorList>
            <person name="Crossman L.C."/>
            <person name="Chen H."/>
            <person name="Cerdeno-Tarraga A.M."/>
            <person name="Brooks K."/>
            <person name="Quail M.A."/>
            <person name="Pineiro S.A."/>
            <person name="Hobley L."/>
            <person name="Sockett R.E."/>
            <person name="Bentley S.D."/>
            <person name="Parkhill J."/>
            <person name="Williams H.N."/>
            <person name="Stine O.C."/>
        </authorList>
    </citation>
    <scope>NUCLEOTIDE SEQUENCE [LARGE SCALE GENOMIC DNA]</scope>
    <source>
        <strain evidence="2">ATCC BAA-682 / DSM 15412 / SJ</strain>
    </source>
</reference>
<sequence>MKKIFNLTAPNKKPERQADSVKYEIKKYIKRERRKELPEGHSCWELDCKIGKDQNQAQVITPDRFSSMIDEFVAQGCESIYVEVLSRAGHRPKKK</sequence>
<dbReference type="EMBL" id="FQ312005">
    <property type="protein sequence ID" value="CBW27592.1"/>
    <property type="molecule type" value="Genomic_DNA"/>
</dbReference>
<protein>
    <submittedName>
        <fullName evidence="1">Uncharacterized protein</fullName>
    </submittedName>
</protein>
<proteinExistence type="predicted"/>
<dbReference type="STRING" id="862908.BMS_2816"/>
<gene>
    <name evidence="1" type="ordered locus">BMS_2816</name>
</gene>
<evidence type="ECO:0000313" key="1">
    <source>
        <dbReference type="EMBL" id="CBW27592.1"/>
    </source>
</evidence>
<dbReference type="OrthoDB" id="9794656at2"/>
<evidence type="ECO:0000313" key="2">
    <source>
        <dbReference type="Proteomes" id="UP000008963"/>
    </source>
</evidence>
<dbReference type="HOGENOM" id="CLU_136846_0_0_7"/>
<dbReference type="eggNOG" id="ENOG5032RT7">
    <property type="taxonomic scope" value="Bacteria"/>
</dbReference>
<dbReference type="RefSeq" id="WP_014245366.1">
    <property type="nucleotide sequence ID" value="NC_016620.1"/>
</dbReference>
<organism evidence="1 2">
    <name type="scientific">Halobacteriovorax marinus (strain ATCC BAA-682 / DSM 15412 / SJ)</name>
    <name type="common">Bacteriovorax marinus</name>
    <dbReference type="NCBI Taxonomy" id="862908"/>
    <lineage>
        <taxon>Bacteria</taxon>
        <taxon>Pseudomonadati</taxon>
        <taxon>Bdellovibrionota</taxon>
        <taxon>Bacteriovoracia</taxon>
        <taxon>Bacteriovoracales</taxon>
        <taxon>Halobacteriovoraceae</taxon>
        <taxon>Halobacteriovorax</taxon>
    </lineage>
</organism>